<reference evidence="7 8" key="1">
    <citation type="submission" date="2016-10" db="EMBL/GenBank/DDBJ databases">
        <authorList>
            <person name="de Groot N.N."/>
        </authorList>
    </citation>
    <scope>NUCLEOTIDE SEQUENCE [LARGE SCALE GENOMIC DNA]</scope>
    <source>
        <strain evidence="7 8">S5-249</strain>
    </source>
</reference>
<sequence>MRYEHHLAAAAATIDSAGAPWRGIDAEAVARMRLQNRFQSGLDIARHTAKVMRADMAAFDADPAAYTQSLGCWHGFIGQQKIISIKKHFGTTKGRYLYLSGWMVAALRSGFGPLPDQSMHEKTSVPALIEELYTFLRQADARELGMIFREIDAARAAGDTAKEGDLLERVDTYESHVVPIIADIDAGFGNAEATYLLAKKMIEAGACALQIENQVSDEKQCGHQDGKVTVPHEDFLAKIRACRYAFLELGVENGIIVARTDSLGASLTKQIAFSREAGDIGDQYNAFLDCEEVTDLSTLRGDVVIERDGRLMRPKRLPSNLFQFREGTGADRCVLDCITALQNGADLLWIETEKPHIEQIASMVDRIRAVVPDAKLVYNNSPSFNWTLNFRQQVYDAWAAEGRDVSAYERPALMRSSMTPPIWPGKPTRESAISRVKRPSEPGSSITSSPCRPITPPRSPPMLCQRSISARLGCSATSPACSARKFARGLPAFATRTCRAPTSATTTKNIFPARPRSRPAASTTR</sequence>
<keyword evidence="8" id="KW-1185">Reference proteome</keyword>
<keyword evidence="2 7" id="KW-0456">Lyase</keyword>
<comment type="catalytic activity">
    <reaction evidence="3">
        <text>D-threo-isocitrate = glyoxylate + succinate</text>
        <dbReference type="Rhea" id="RHEA:13245"/>
        <dbReference type="ChEBI" id="CHEBI:15562"/>
        <dbReference type="ChEBI" id="CHEBI:30031"/>
        <dbReference type="ChEBI" id="CHEBI:36655"/>
        <dbReference type="EC" id="4.1.3.1"/>
    </reaction>
</comment>
<dbReference type="GO" id="GO:0019752">
    <property type="term" value="P:carboxylic acid metabolic process"/>
    <property type="evidence" value="ECO:0007669"/>
    <property type="project" value="InterPro"/>
</dbReference>
<dbReference type="InterPro" id="IPR039556">
    <property type="entry name" value="ICL/PEPM"/>
</dbReference>
<evidence type="ECO:0000256" key="2">
    <source>
        <dbReference type="ARBA" id="ARBA00023239"/>
    </source>
</evidence>
<feature type="region of interest" description="Disordered" evidence="6">
    <location>
        <begin position="419"/>
        <end position="462"/>
    </location>
</feature>
<dbReference type="Pfam" id="PF00463">
    <property type="entry name" value="ICL"/>
    <property type="match status" value="2"/>
</dbReference>
<evidence type="ECO:0000256" key="5">
    <source>
        <dbReference type="ARBA" id="ARBA00031921"/>
    </source>
</evidence>
<dbReference type="GO" id="GO:0004451">
    <property type="term" value="F:isocitrate lyase activity"/>
    <property type="evidence" value="ECO:0007669"/>
    <property type="project" value="UniProtKB-EC"/>
</dbReference>
<dbReference type="InterPro" id="IPR040442">
    <property type="entry name" value="Pyrv_kinase-like_dom_sf"/>
</dbReference>
<accession>A0A1I6JS36</accession>
<evidence type="ECO:0000256" key="3">
    <source>
        <dbReference type="ARBA" id="ARBA00023531"/>
    </source>
</evidence>
<proteinExistence type="predicted"/>
<dbReference type="Gene3D" id="3.20.20.60">
    <property type="entry name" value="Phosphoenolpyruvate-binding domains"/>
    <property type="match status" value="1"/>
</dbReference>
<evidence type="ECO:0000256" key="1">
    <source>
        <dbReference type="ARBA" id="ARBA00017446"/>
    </source>
</evidence>
<evidence type="ECO:0000256" key="6">
    <source>
        <dbReference type="SAM" id="MobiDB-lite"/>
    </source>
</evidence>
<dbReference type="NCBIfam" id="NF005074">
    <property type="entry name" value="PRK06498.1"/>
    <property type="match status" value="1"/>
</dbReference>
<dbReference type="AlphaFoldDB" id="A0A1I6JS36"/>
<protein>
    <recommendedName>
        <fullName evidence="1">Isocitrate lyase</fullName>
    </recommendedName>
    <alternativeName>
        <fullName evidence="4">Isocitrase</fullName>
    </alternativeName>
    <alternativeName>
        <fullName evidence="5">Isocitratase</fullName>
    </alternativeName>
</protein>
<organism evidence="7 8">
    <name type="scientific">Sphingomonas jatrophae</name>
    <dbReference type="NCBI Taxonomy" id="1166337"/>
    <lineage>
        <taxon>Bacteria</taxon>
        <taxon>Pseudomonadati</taxon>
        <taxon>Pseudomonadota</taxon>
        <taxon>Alphaproteobacteria</taxon>
        <taxon>Sphingomonadales</taxon>
        <taxon>Sphingomonadaceae</taxon>
        <taxon>Sphingomonas</taxon>
    </lineage>
</organism>
<gene>
    <name evidence="7" type="ORF">SAMN05192580_0760</name>
</gene>
<dbReference type="PANTHER" id="PTHR21631:SF3">
    <property type="entry name" value="BIFUNCTIONAL GLYOXYLATE CYCLE PROTEIN"/>
    <property type="match status" value="1"/>
</dbReference>
<dbReference type="InterPro" id="IPR015813">
    <property type="entry name" value="Pyrv/PenolPyrv_kinase-like_dom"/>
</dbReference>
<dbReference type="EMBL" id="FOZG01000001">
    <property type="protein sequence ID" value="SFR81775.1"/>
    <property type="molecule type" value="Genomic_DNA"/>
</dbReference>
<dbReference type="PANTHER" id="PTHR21631">
    <property type="entry name" value="ISOCITRATE LYASE/MALATE SYNTHASE"/>
    <property type="match status" value="1"/>
</dbReference>
<feature type="region of interest" description="Disordered" evidence="6">
    <location>
        <begin position="503"/>
        <end position="525"/>
    </location>
</feature>
<dbReference type="STRING" id="1166337.SAMN05192580_0760"/>
<evidence type="ECO:0000256" key="4">
    <source>
        <dbReference type="ARBA" id="ARBA00031022"/>
    </source>
</evidence>
<dbReference type="CDD" id="cd00377">
    <property type="entry name" value="ICL_PEPM"/>
    <property type="match status" value="1"/>
</dbReference>
<evidence type="ECO:0000313" key="7">
    <source>
        <dbReference type="EMBL" id="SFR81775.1"/>
    </source>
</evidence>
<name>A0A1I6JS36_9SPHN</name>
<dbReference type="InterPro" id="IPR006254">
    <property type="entry name" value="Isocitrate_lyase"/>
</dbReference>
<dbReference type="Proteomes" id="UP000198824">
    <property type="component" value="Unassembled WGS sequence"/>
</dbReference>
<evidence type="ECO:0000313" key="8">
    <source>
        <dbReference type="Proteomes" id="UP000198824"/>
    </source>
</evidence>
<dbReference type="SUPFAM" id="SSF51621">
    <property type="entry name" value="Phosphoenolpyruvate/pyruvate domain"/>
    <property type="match status" value="1"/>
</dbReference>